<evidence type="ECO:0000256" key="13">
    <source>
        <dbReference type="ARBA" id="ARBA00054965"/>
    </source>
</evidence>
<dbReference type="KEGG" id="cel:CELE_C09H5.6"/>
<dbReference type="OMA" id="LYLIWTK"/>
<sequence length="335" mass="38098">MMLYRVIHYIQFAAFAVSQCTNGLLLYLIWTKARKVLGAYSYLMLAFSLYAILYNYVDIITLPLVVIEKQMYVVVNHGPIRNVPIFGFLFTCLFGSSFGLCISLLSTQFFYRYLAVCRPKSLHYLEGRRLALIFIPAIFVSVIWFFFCFFGLDITVEKQEMLKEPFMEFYNEDSNTMSFVSGLFWSLDENGTKHWNMKDCIGSLGLAALMIVCCLTIVFCGVKTYKKMNDSGNSLSNRTKELNRQLFVTLSLQTLLPFMLMYGPVGLLFIFPLFQIKFDILSSSAAASTAIYPAVEPLIAIFCIKTFRKALCFNQCIRQTARITSTAASTAAKSN</sequence>
<keyword evidence="9 19" id="KW-0472">Membrane</keyword>
<dbReference type="GeneID" id="192006"/>
<evidence type="ECO:0000256" key="7">
    <source>
        <dbReference type="ARBA" id="ARBA00022989"/>
    </source>
</evidence>
<dbReference type="eggNOG" id="ENOG502TFT3">
    <property type="taxonomic scope" value="Eukaryota"/>
</dbReference>
<dbReference type="GO" id="GO:0060170">
    <property type="term" value="C:ciliary membrane"/>
    <property type="evidence" value="ECO:0007669"/>
    <property type="project" value="UniProtKB-SubCell"/>
</dbReference>
<feature type="transmembrane region" description="Helical" evidence="19">
    <location>
        <begin position="201"/>
        <end position="225"/>
    </location>
</feature>
<dbReference type="InterPro" id="IPR019428">
    <property type="entry name" value="7TM_GPCR_serpentine_rcpt_Str"/>
</dbReference>
<dbReference type="FunFam" id="1.20.1070.10:FF:000128">
    <property type="entry name" value="Seven TM Receptor"/>
    <property type="match status" value="1"/>
</dbReference>
<dbReference type="WormBase" id="C09H5.6">
    <property type="protein sequence ID" value="CE08048"/>
    <property type="gene ID" value="WBGene00006180"/>
    <property type="gene designation" value="str-131"/>
</dbReference>
<dbReference type="STRING" id="6239.C09H5.6.1"/>
<dbReference type="CTD" id="192006"/>
<comment type="function">
    <text evidence="13">An odorant receptor which affects chemotaxis to the volatile odorant diacetyl. Specifies AWA neuronal cell fate via the odr-7 pathway.</text>
</comment>
<feature type="transmembrane region" description="Helical" evidence="19">
    <location>
        <begin position="6"/>
        <end position="30"/>
    </location>
</feature>
<evidence type="ECO:0000256" key="18">
    <source>
        <dbReference type="ARBA" id="ARBA00082489"/>
    </source>
</evidence>
<dbReference type="OrthoDB" id="5792434at2759"/>
<evidence type="ECO:0000256" key="15">
    <source>
        <dbReference type="ARBA" id="ARBA00064300"/>
    </source>
</evidence>
<feature type="transmembrane region" description="Helical" evidence="19">
    <location>
        <begin position="280"/>
        <end position="304"/>
    </location>
</feature>
<dbReference type="GO" id="GO:0042048">
    <property type="term" value="P:olfactory behavior"/>
    <property type="evidence" value="ECO:0000318"/>
    <property type="project" value="GO_Central"/>
</dbReference>
<dbReference type="PIR" id="T31764">
    <property type="entry name" value="T31764"/>
</dbReference>
<protein>
    <recommendedName>
        <fullName evidence="16">Serpentine receptor class r-10</fullName>
    </recommendedName>
    <alternativeName>
        <fullName evidence="17">Odorant response abnormal protein 10</fullName>
    </alternativeName>
    <alternativeName>
        <fullName evidence="18">Olfactory receptor 10</fullName>
    </alternativeName>
</protein>
<evidence type="ECO:0000313" key="21">
    <source>
        <dbReference type="Proteomes" id="UP000001940"/>
    </source>
</evidence>
<feature type="transmembrane region" description="Helical" evidence="19">
    <location>
        <begin position="85"/>
        <end position="110"/>
    </location>
</feature>
<reference evidence="20 21" key="1">
    <citation type="journal article" date="1998" name="Science">
        <title>Genome sequence of the nematode C. elegans: a platform for investigating biology.</title>
        <authorList>
            <consortium name="The C. elegans sequencing consortium"/>
            <person name="Sulson J.E."/>
            <person name="Waterston R."/>
        </authorList>
    </citation>
    <scope>NUCLEOTIDE SEQUENCE [LARGE SCALE GENOMIC DNA]</scope>
    <source>
        <strain evidence="20 21">Bristol N2</strain>
    </source>
</reference>
<keyword evidence="6" id="KW-0552">Olfaction</keyword>
<dbReference type="Gene3D" id="1.20.1070.10">
    <property type="entry name" value="Rhodopsin 7-helix transmembrane proteins"/>
    <property type="match status" value="1"/>
</dbReference>
<dbReference type="GO" id="GO:0038022">
    <property type="term" value="F:G protein-coupled olfactory receptor activity"/>
    <property type="evidence" value="ECO:0000318"/>
    <property type="project" value="GO_Central"/>
</dbReference>
<keyword evidence="11" id="KW-0325">Glycoprotein</keyword>
<evidence type="ECO:0000256" key="12">
    <source>
        <dbReference type="ARBA" id="ARBA00023273"/>
    </source>
</evidence>
<comment type="subcellular location">
    <subcellularLocation>
        <location evidence="1">Cell projection</location>
        <location evidence="1">Cilium membrane</location>
        <topology evidence="1">Multi-pass membrane protein</topology>
    </subcellularLocation>
</comment>
<evidence type="ECO:0000256" key="8">
    <source>
        <dbReference type="ARBA" id="ARBA00023069"/>
    </source>
</evidence>
<evidence type="ECO:0000256" key="9">
    <source>
        <dbReference type="ARBA" id="ARBA00023136"/>
    </source>
</evidence>
<dbReference type="EMBL" id="BX284605">
    <property type="protein sequence ID" value="CCD64055.1"/>
    <property type="molecule type" value="Genomic_DNA"/>
</dbReference>
<evidence type="ECO:0000256" key="16">
    <source>
        <dbReference type="ARBA" id="ARBA00067967"/>
    </source>
</evidence>
<evidence type="ECO:0000256" key="11">
    <source>
        <dbReference type="ARBA" id="ARBA00023180"/>
    </source>
</evidence>
<keyword evidence="3" id="KW-0145">Chemotaxis</keyword>
<name>O16332_CAEEL</name>
<dbReference type="SUPFAM" id="SSF81321">
    <property type="entry name" value="Family A G protein-coupled receptor-like"/>
    <property type="match status" value="1"/>
</dbReference>
<evidence type="ECO:0000313" key="22">
    <source>
        <dbReference type="WormBase" id="C09H5.6"/>
    </source>
</evidence>
<dbReference type="RefSeq" id="NP_505084.1">
    <property type="nucleotide sequence ID" value="NM_072683.2"/>
</dbReference>
<evidence type="ECO:0000256" key="17">
    <source>
        <dbReference type="ARBA" id="ARBA00078653"/>
    </source>
</evidence>
<evidence type="ECO:0000256" key="3">
    <source>
        <dbReference type="ARBA" id="ARBA00022500"/>
    </source>
</evidence>
<dbReference type="PANTHER" id="PTHR22943:SF50">
    <property type="entry name" value="SEVEN TM RECEPTOR"/>
    <property type="match status" value="1"/>
</dbReference>
<evidence type="ECO:0000256" key="1">
    <source>
        <dbReference type="ARBA" id="ARBA00004272"/>
    </source>
</evidence>
<accession>O16332</accession>
<keyword evidence="21" id="KW-1185">Reference proteome</keyword>
<dbReference type="Pfam" id="PF10326">
    <property type="entry name" value="7TM_GPCR_Str"/>
    <property type="match status" value="1"/>
</dbReference>
<keyword evidence="8" id="KW-0969">Cilium</keyword>
<dbReference type="PANTHER" id="PTHR22943">
    <property type="entry name" value="7-TRANSMEMBRANE DOMAIN RECEPTOR C.ELEGANS"/>
    <property type="match status" value="1"/>
</dbReference>
<dbReference type="GO" id="GO:0007614">
    <property type="term" value="P:short-term memory"/>
    <property type="evidence" value="ECO:0000316"/>
    <property type="project" value="WormBase"/>
</dbReference>
<dbReference type="GO" id="GO:0006935">
    <property type="term" value="P:chemotaxis"/>
    <property type="evidence" value="ECO:0007669"/>
    <property type="project" value="UniProtKB-KW"/>
</dbReference>
<dbReference type="PaxDb" id="6239-C09H5.6"/>
<proteinExistence type="inferred from homology"/>
<keyword evidence="12" id="KW-0966">Cell projection</keyword>
<evidence type="ECO:0000256" key="5">
    <source>
        <dbReference type="ARBA" id="ARBA00022692"/>
    </source>
</evidence>
<dbReference type="InParanoid" id="O16332"/>
<dbReference type="GO" id="GO:0005886">
    <property type="term" value="C:plasma membrane"/>
    <property type="evidence" value="ECO:0000318"/>
    <property type="project" value="GO_Central"/>
</dbReference>
<gene>
    <name evidence="20 22" type="primary">str-131</name>
    <name evidence="22" type="ORF">C09H5.6</name>
    <name evidence="20" type="ORF">CELE_C09H5.6</name>
</gene>
<evidence type="ECO:0000256" key="14">
    <source>
        <dbReference type="ARBA" id="ARBA00061678"/>
    </source>
</evidence>
<keyword evidence="2" id="KW-1003">Cell membrane</keyword>
<dbReference type="HOGENOM" id="CLU_036335_2_1_1"/>
<dbReference type="Proteomes" id="UP000001940">
    <property type="component" value="Chromosome V"/>
</dbReference>
<evidence type="ECO:0000256" key="10">
    <source>
        <dbReference type="ARBA" id="ARBA00023170"/>
    </source>
</evidence>
<evidence type="ECO:0000313" key="20">
    <source>
        <dbReference type="EMBL" id="CCD64055.1"/>
    </source>
</evidence>
<keyword evidence="5 19" id="KW-0812">Transmembrane</keyword>
<dbReference type="DIP" id="DIP-25023N"/>
<feature type="transmembrane region" description="Helical" evidence="19">
    <location>
        <begin position="246"/>
        <end position="274"/>
    </location>
</feature>
<evidence type="ECO:0000256" key="4">
    <source>
        <dbReference type="ARBA" id="ARBA00022606"/>
    </source>
</evidence>
<keyword evidence="4" id="KW-0716">Sensory transduction</keyword>
<keyword evidence="7 19" id="KW-1133">Transmembrane helix</keyword>
<organism evidence="20 21">
    <name type="scientific">Caenorhabditis elegans</name>
    <dbReference type="NCBI Taxonomy" id="6239"/>
    <lineage>
        <taxon>Eukaryota</taxon>
        <taxon>Metazoa</taxon>
        <taxon>Ecdysozoa</taxon>
        <taxon>Nematoda</taxon>
        <taxon>Chromadorea</taxon>
        <taxon>Rhabditida</taxon>
        <taxon>Rhabditina</taxon>
        <taxon>Rhabditomorpha</taxon>
        <taxon>Rhabditoidea</taxon>
        <taxon>Rhabditidae</taxon>
        <taxon>Peloderinae</taxon>
        <taxon>Caenorhabditis</taxon>
    </lineage>
</organism>
<feature type="transmembrane region" description="Helical" evidence="19">
    <location>
        <begin position="130"/>
        <end position="152"/>
    </location>
</feature>
<keyword evidence="10 20" id="KW-0675">Receptor</keyword>
<evidence type="ECO:0000256" key="2">
    <source>
        <dbReference type="ARBA" id="ARBA00022475"/>
    </source>
</evidence>
<evidence type="ECO:0000256" key="6">
    <source>
        <dbReference type="ARBA" id="ARBA00022725"/>
    </source>
</evidence>
<dbReference type="GO" id="GO:0007186">
    <property type="term" value="P:G protein-coupled receptor signaling pathway"/>
    <property type="evidence" value="ECO:0000318"/>
    <property type="project" value="GO_Central"/>
</dbReference>
<evidence type="ECO:0000256" key="19">
    <source>
        <dbReference type="SAM" id="Phobius"/>
    </source>
</evidence>
<dbReference type="PhylomeDB" id="O16332"/>
<dbReference type="Bgee" id="WBGene00006180">
    <property type="expression patterns" value="Expressed in larva"/>
</dbReference>
<dbReference type="AlphaFoldDB" id="O16332"/>
<comment type="similarity">
    <text evidence="14">Belongs to the nematode receptor-like protein str family.</text>
</comment>
<dbReference type="UCSC" id="C09H5.6">
    <property type="organism name" value="c. elegans"/>
</dbReference>
<dbReference type="AGR" id="WB:WBGene00006180"/>
<feature type="transmembrane region" description="Helical" evidence="19">
    <location>
        <begin position="42"/>
        <end position="65"/>
    </location>
</feature>
<comment type="subunit">
    <text evidence="15">Interacts with odr-4.</text>
</comment>